<dbReference type="Gene3D" id="3.40.50.12780">
    <property type="entry name" value="N-terminal domain of ligase-like"/>
    <property type="match status" value="1"/>
</dbReference>
<name>A0A1F7JP79_9BACT</name>
<dbReference type="InterPro" id="IPR042099">
    <property type="entry name" value="ANL_N_sf"/>
</dbReference>
<dbReference type="STRING" id="1802074.A3J15_04035"/>
<dbReference type="PANTHER" id="PTHR43845:SF1">
    <property type="entry name" value="BLR5969 PROTEIN"/>
    <property type="match status" value="1"/>
</dbReference>
<comment type="caution">
    <text evidence="2">The sequence shown here is derived from an EMBL/GenBank/DDBJ whole genome shotgun (WGS) entry which is preliminary data.</text>
</comment>
<dbReference type="PANTHER" id="PTHR43845">
    <property type="entry name" value="BLR5969 PROTEIN"/>
    <property type="match status" value="1"/>
</dbReference>
<dbReference type="Proteomes" id="UP000176376">
    <property type="component" value="Unassembled WGS sequence"/>
</dbReference>
<dbReference type="SUPFAM" id="SSF56801">
    <property type="entry name" value="Acetyl-CoA synthetase-like"/>
    <property type="match status" value="1"/>
</dbReference>
<gene>
    <name evidence="2" type="ORF">A3J15_04035</name>
</gene>
<dbReference type="AlphaFoldDB" id="A0A1F7JP79"/>
<sequence length="474" mass="54778">MGKLSLGEKYALKVFHDTAVNVPAYRDFLKKHKVRHLSIKKIRDFEKLPITSKEDYIDKYPLESLVRKGSLADQKIINTSSGTTGKPYYWPNDPQDITRGADIHELIFRESFRIQNQKTLIIICFGMGTWIAGNFTFLTSYFIAKKNYKITIMTPGFNKKESIEIIKRISPKYDQTIIAGIPTFIKDLLDECKDKKILKQNKIKLLFAGEAFPESWRDHIMNILPGSNYYADSVSILGSADASLMGFETPFSILIRKLAALDNELNNILFESDRIPTLVNYFPDHRYFEAQQGELLVTLERSIPLIRYNIHDSGGILSHDELNSRLSKAGYTAGQYIRKYHISKPIQLPFVYIFGRGKFSATLYGVNIYAENVKEVLLQRSIRNLVTGRVKMATSFDQNHNQFLDLKIELSKKRKNDPKLTKKLADLFVHVVSQLNKEYNRMYEEYGNKARPKITLYEYNNKEFFDNEKPIKTA</sequence>
<evidence type="ECO:0008006" key="4">
    <source>
        <dbReference type="Google" id="ProtNLM"/>
    </source>
</evidence>
<keyword evidence="1" id="KW-1133">Transmembrane helix</keyword>
<proteinExistence type="predicted"/>
<accession>A0A1F7JP79</accession>
<feature type="transmembrane region" description="Helical" evidence="1">
    <location>
        <begin position="119"/>
        <end position="144"/>
    </location>
</feature>
<dbReference type="EMBL" id="MGAY01000003">
    <property type="protein sequence ID" value="OGK57411.1"/>
    <property type="molecule type" value="Genomic_DNA"/>
</dbReference>
<evidence type="ECO:0000256" key="1">
    <source>
        <dbReference type="SAM" id="Phobius"/>
    </source>
</evidence>
<keyword evidence="1" id="KW-0812">Transmembrane</keyword>
<evidence type="ECO:0000313" key="3">
    <source>
        <dbReference type="Proteomes" id="UP000176376"/>
    </source>
</evidence>
<keyword evidence="1" id="KW-0472">Membrane</keyword>
<protein>
    <recommendedName>
        <fullName evidence="4">Phenylacetate--CoA ligase</fullName>
    </recommendedName>
</protein>
<reference evidence="2 3" key="1">
    <citation type="journal article" date="2016" name="Nat. Commun.">
        <title>Thousands of microbial genomes shed light on interconnected biogeochemical processes in an aquifer system.</title>
        <authorList>
            <person name="Anantharaman K."/>
            <person name="Brown C.T."/>
            <person name="Hug L.A."/>
            <person name="Sharon I."/>
            <person name="Castelle C.J."/>
            <person name="Probst A.J."/>
            <person name="Thomas B.C."/>
            <person name="Singh A."/>
            <person name="Wilkins M.J."/>
            <person name="Karaoz U."/>
            <person name="Brodie E.L."/>
            <person name="Williams K.H."/>
            <person name="Hubbard S.S."/>
            <person name="Banfield J.F."/>
        </authorList>
    </citation>
    <scope>NUCLEOTIDE SEQUENCE [LARGE SCALE GENOMIC DNA]</scope>
</reference>
<organism evidence="2 3">
    <name type="scientific">Candidatus Roizmanbacteria bacterium RIFCSPLOWO2_02_FULL_38_10</name>
    <dbReference type="NCBI Taxonomy" id="1802074"/>
    <lineage>
        <taxon>Bacteria</taxon>
        <taxon>Candidatus Roizmaniibacteriota</taxon>
    </lineage>
</organism>
<evidence type="ECO:0000313" key="2">
    <source>
        <dbReference type="EMBL" id="OGK57411.1"/>
    </source>
</evidence>